<name>A0ABX0N1H7_9BURK</name>
<reference evidence="1 2" key="1">
    <citation type="submission" date="2019-10" db="EMBL/GenBank/DDBJ databases">
        <title>Taxonomy of Antarctic Massilia spp.: description of Massilia rubra sp. nov., Massilia aquatica sp. nov., Massilia mucilaginosa sp. nov., Massilia frigida sp. nov. isolated from streams, lakes and regoliths.</title>
        <authorList>
            <person name="Holochova P."/>
            <person name="Sedlacek I."/>
            <person name="Kralova S."/>
            <person name="Maslanova I."/>
            <person name="Busse H.-J."/>
            <person name="Stankova E."/>
            <person name="Vrbovska V."/>
            <person name="Kovarovic V."/>
            <person name="Bartak M."/>
            <person name="Svec P."/>
            <person name="Pantucek R."/>
        </authorList>
    </citation>
    <scope>NUCLEOTIDE SEQUENCE [LARGE SCALE GENOMIC DNA]</scope>
    <source>
        <strain evidence="1 2">CCM 8695</strain>
    </source>
</reference>
<comment type="caution">
    <text evidence="1">The sequence shown here is derived from an EMBL/GenBank/DDBJ whole genome shotgun (WGS) entry which is preliminary data.</text>
</comment>
<accession>A0ABX0N1H7</accession>
<dbReference type="EMBL" id="WHJG01000005">
    <property type="protein sequence ID" value="NHZ79155.1"/>
    <property type="molecule type" value="Genomic_DNA"/>
</dbReference>
<proteinExistence type="predicted"/>
<evidence type="ECO:0008006" key="3">
    <source>
        <dbReference type="Google" id="ProtNLM"/>
    </source>
</evidence>
<dbReference type="Proteomes" id="UP000621455">
    <property type="component" value="Unassembled WGS sequence"/>
</dbReference>
<dbReference type="RefSeq" id="WP_167086112.1">
    <property type="nucleotide sequence ID" value="NZ_WHJG01000005.1"/>
</dbReference>
<dbReference type="SUPFAM" id="SSF50998">
    <property type="entry name" value="Quinoprotein alcohol dehydrogenase-like"/>
    <property type="match status" value="1"/>
</dbReference>
<keyword evidence="2" id="KW-1185">Reference proteome</keyword>
<sequence>MITINESLLQATNGHAHPLRTLAWSGSPIVDACPVQGAYGHVLVLTTDGALHGVDLDSGASVELCRVELPAPPQDADRLAPSLRLHASSDGVHAAIVVDRGQHGVVVETQSGAITMRLDGGDYHAEQVPFSACFVRHEGRNVLVHRSAWNRLDAADAATGKSLTERHIAAYEPGKDCPEHYHDYFHGQVRPSPDGSRLFDDGWVWQPVSIPLAWSVTDWLASNPWESEDGASVVRVAMRDDWNTPACWVSERQVALWGTADWDEEECEESGKGPGVRILDATVQAAPPPEARWPMAIDATIGVLDLFSDGKRLYVAADTGTSVWDLATRAQISGLPGFTPRFHDAARATLVAIGPHTIVEFPLAWLAQA</sequence>
<organism evidence="1 2">
    <name type="scientific">Massilia frigida</name>
    <dbReference type="NCBI Taxonomy" id="2609281"/>
    <lineage>
        <taxon>Bacteria</taxon>
        <taxon>Pseudomonadati</taxon>
        <taxon>Pseudomonadota</taxon>
        <taxon>Betaproteobacteria</taxon>
        <taxon>Burkholderiales</taxon>
        <taxon>Oxalobacteraceae</taxon>
        <taxon>Telluria group</taxon>
        <taxon>Massilia</taxon>
    </lineage>
</organism>
<evidence type="ECO:0000313" key="1">
    <source>
        <dbReference type="EMBL" id="NHZ79155.1"/>
    </source>
</evidence>
<dbReference type="InterPro" id="IPR011047">
    <property type="entry name" value="Quinoprotein_ADH-like_sf"/>
</dbReference>
<protein>
    <recommendedName>
        <fullName evidence="3">WD40 repeat domain-containing protein</fullName>
    </recommendedName>
</protein>
<gene>
    <name evidence="1" type="ORF">F2P44_07675</name>
</gene>
<evidence type="ECO:0000313" key="2">
    <source>
        <dbReference type="Proteomes" id="UP000621455"/>
    </source>
</evidence>